<proteinExistence type="predicted"/>
<dbReference type="EMBL" id="AVOT02002903">
    <property type="protein sequence ID" value="MBW0471901.1"/>
    <property type="molecule type" value="Genomic_DNA"/>
</dbReference>
<dbReference type="AlphaFoldDB" id="A0A9Q3BT42"/>
<keyword evidence="3" id="KW-1185">Reference proteome</keyword>
<dbReference type="Proteomes" id="UP000765509">
    <property type="component" value="Unassembled WGS sequence"/>
</dbReference>
<gene>
    <name evidence="2" type="ORF">O181_011616</name>
</gene>
<evidence type="ECO:0000256" key="1">
    <source>
        <dbReference type="SAM" id="Phobius"/>
    </source>
</evidence>
<comment type="caution">
    <text evidence="2">The sequence shown here is derived from an EMBL/GenBank/DDBJ whole genome shotgun (WGS) entry which is preliminary data.</text>
</comment>
<keyword evidence="1" id="KW-0472">Membrane</keyword>
<accession>A0A9Q3BT42</accession>
<name>A0A9Q3BT42_9BASI</name>
<organism evidence="2 3">
    <name type="scientific">Austropuccinia psidii MF-1</name>
    <dbReference type="NCBI Taxonomy" id="1389203"/>
    <lineage>
        <taxon>Eukaryota</taxon>
        <taxon>Fungi</taxon>
        <taxon>Dikarya</taxon>
        <taxon>Basidiomycota</taxon>
        <taxon>Pucciniomycotina</taxon>
        <taxon>Pucciniomycetes</taxon>
        <taxon>Pucciniales</taxon>
        <taxon>Sphaerophragmiaceae</taxon>
        <taxon>Austropuccinia</taxon>
    </lineage>
</organism>
<feature type="transmembrane region" description="Helical" evidence="1">
    <location>
        <begin position="38"/>
        <end position="60"/>
    </location>
</feature>
<evidence type="ECO:0000313" key="2">
    <source>
        <dbReference type="EMBL" id="MBW0471901.1"/>
    </source>
</evidence>
<protein>
    <submittedName>
        <fullName evidence="2">Uncharacterized protein</fullName>
    </submittedName>
</protein>
<keyword evidence="1" id="KW-1133">Transmembrane helix</keyword>
<sequence length="106" mass="11838">MTDPSFFSPPAALFQLFSDQITRRAHQFLTESFTSPNMIIAFPYAIRAALVAISVLMLCCTSQPIDSASKNDYARLGKRKVRIEDGDDESTKKPQIKVNMAHALPF</sequence>
<keyword evidence="1" id="KW-0812">Transmembrane</keyword>
<reference evidence="2" key="1">
    <citation type="submission" date="2021-03" db="EMBL/GenBank/DDBJ databases">
        <title>Draft genome sequence of rust myrtle Austropuccinia psidii MF-1, a brazilian biotype.</title>
        <authorList>
            <person name="Quecine M.C."/>
            <person name="Pachon D.M.R."/>
            <person name="Bonatelli M.L."/>
            <person name="Correr F.H."/>
            <person name="Franceschini L.M."/>
            <person name="Leite T.F."/>
            <person name="Margarido G.R.A."/>
            <person name="Almeida C.A."/>
            <person name="Ferrarezi J.A."/>
            <person name="Labate C.A."/>
        </authorList>
    </citation>
    <scope>NUCLEOTIDE SEQUENCE</scope>
    <source>
        <strain evidence="2">MF-1</strain>
    </source>
</reference>
<evidence type="ECO:0000313" key="3">
    <source>
        <dbReference type="Proteomes" id="UP000765509"/>
    </source>
</evidence>